<keyword evidence="2" id="KW-1185">Reference proteome</keyword>
<dbReference type="RefSeq" id="WP_192030481.1">
    <property type="nucleotide sequence ID" value="NZ_JACYTR010000039.1"/>
</dbReference>
<dbReference type="InterPro" id="IPR036390">
    <property type="entry name" value="WH_DNA-bd_sf"/>
</dbReference>
<name>A0AAW3ZNE9_9GAMM</name>
<dbReference type="SUPFAM" id="SSF52540">
    <property type="entry name" value="P-loop containing nucleoside triphosphate hydrolases"/>
    <property type="match status" value="1"/>
</dbReference>
<proteinExistence type="predicted"/>
<dbReference type="EMBL" id="JACYTR010000039">
    <property type="protein sequence ID" value="MBD8527059.1"/>
    <property type="molecule type" value="Genomic_DNA"/>
</dbReference>
<dbReference type="Proteomes" id="UP000613768">
    <property type="component" value="Unassembled WGS sequence"/>
</dbReference>
<evidence type="ECO:0000313" key="2">
    <source>
        <dbReference type="Proteomes" id="UP000613768"/>
    </source>
</evidence>
<reference evidence="1 2" key="1">
    <citation type="submission" date="2020-09" db="EMBL/GenBank/DDBJ databases">
        <title>Pseudoxanthomonas sp. CAU 1598 isolated from sand of Yaerae Beach.</title>
        <authorList>
            <person name="Kim W."/>
        </authorList>
    </citation>
    <scope>NUCLEOTIDE SEQUENCE [LARGE SCALE GENOMIC DNA]</scope>
    <source>
        <strain evidence="1 2">CAU 1598</strain>
    </source>
</reference>
<accession>A0AAW3ZNE9</accession>
<dbReference type="AlphaFoldDB" id="A0AAW3ZNE9"/>
<comment type="caution">
    <text evidence="1">The sequence shown here is derived from an EMBL/GenBank/DDBJ whole genome shotgun (WGS) entry which is preliminary data.</text>
</comment>
<protein>
    <recommendedName>
        <fullName evidence="3">MarR family transcriptional regulator</fullName>
    </recommendedName>
</protein>
<dbReference type="InterPro" id="IPR027417">
    <property type="entry name" value="P-loop_NTPase"/>
</dbReference>
<evidence type="ECO:0000313" key="1">
    <source>
        <dbReference type="EMBL" id="MBD8527059.1"/>
    </source>
</evidence>
<evidence type="ECO:0008006" key="3">
    <source>
        <dbReference type="Google" id="ProtNLM"/>
    </source>
</evidence>
<dbReference type="SUPFAM" id="SSF46785">
    <property type="entry name" value="Winged helix' DNA-binding domain"/>
    <property type="match status" value="1"/>
</dbReference>
<organism evidence="1 2">
    <name type="scientific">Pseudomarimonas arenosa</name>
    <dbReference type="NCBI Taxonomy" id="2774145"/>
    <lineage>
        <taxon>Bacteria</taxon>
        <taxon>Pseudomonadati</taxon>
        <taxon>Pseudomonadota</taxon>
        <taxon>Gammaproteobacteria</taxon>
        <taxon>Lysobacterales</taxon>
        <taxon>Lysobacteraceae</taxon>
        <taxon>Pseudomarimonas</taxon>
    </lineage>
</organism>
<sequence length="700" mass="79444">MNPEIDEGFRKICQSLKLARRAELIDPDTNDPLIDSLYVDALPNGRVLKSALDPQTTFFVGRKGCGKSTVFQKLQSEISRSNHSTSAYIDIKTVFESCQIDPALLLRLSGDSDALPQSSLEKLLLQKAFLEALIGELRTQIRRKFTGSIWAKLRGLFGSHAELDAQLEDLVRSLAIPSYENVAALLRRRRADTKTHEKKNSFEIGADISDASGSFSASAQTESSHGSTVADEFSEVFLRTLNIKDFIAKLREFLARSGYSRLYVLIDDFSELPMESMRFVVDVLLSPLNNWSEELVKFKIAAYPGRLYFGQIDKTKIDEVHLDLFRLYGGSDVSTMEDAAIDFTRRLVEVRFNQFLPGRMGEIFAHEDLDIWRQLFYASMANPRVLGYVLDSCADLALIKGRRISMSVIQDAAEKYYREKIEEYFRLGKFLHGTFAERLSVYSLRELLEDIVRRAKELRQHSSDVFGAIEGAPFTSHFHIPTEMEGLLRTLELNFFVTKYFEMTDRSGRRVSVYALHYGLCRGYSIRFGRPTGKREFRLYFVERVFDYSSLVLAFLNRNQEISCNSCAARFPFEKLEAIKMFRMKCPECETGQVSVVNLSQKYAGDVAAVSSELLLDKTELGILATLQTEGNAMRPGDVAMELDCSHQLVGRRAKSLAERKLIDRPYSGAQRTYVLNRIAVDAYFSPNDRRGLSIEGDSE</sequence>
<gene>
    <name evidence="1" type="ORF">IFO71_15055</name>
</gene>